<accession>A0A5B9Y2B9</accession>
<dbReference type="InterPro" id="IPR027417">
    <property type="entry name" value="P-loop_NTPase"/>
</dbReference>
<name>A0A5B9Y2B9_9MOLU</name>
<dbReference type="Pfam" id="PF13177">
    <property type="entry name" value="DNA_pol3_delta2"/>
    <property type="match status" value="1"/>
</dbReference>
<evidence type="ECO:0000313" key="2">
    <source>
        <dbReference type="Proteomes" id="UP000323144"/>
    </source>
</evidence>
<dbReference type="Proteomes" id="UP000323144">
    <property type="component" value="Chromosome"/>
</dbReference>
<dbReference type="Gene3D" id="3.40.50.300">
    <property type="entry name" value="P-loop containing nucleotide triphosphate hydrolases"/>
    <property type="match status" value="1"/>
</dbReference>
<dbReference type="EMBL" id="CP043026">
    <property type="protein sequence ID" value="QEH61208.1"/>
    <property type="molecule type" value="Genomic_DNA"/>
</dbReference>
<dbReference type="GO" id="GO:0006261">
    <property type="term" value="P:DNA-templated DNA replication"/>
    <property type="evidence" value="ECO:0007669"/>
    <property type="project" value="TreeGrafter"/>
</dbReference>
<dbReference type="PANTHER" id="PTHR11669">
    <property type="entry name" value="REPLICATION FACTOR C / DNA POLYMERASE III GAMMA-TAU SUBUNIT"/>
    <property type="match status" value="1"/>
</dbReference>
<dbReference type="SUPFAM" id="SSF52540">
    <property type="entry name" value="P-loop containing nucleoside triphosphate hydrolases"/>
    <property type="match status" value="1"/>
</dbReference>
<evidence type="ECO:0000313" key="1">
    <source>
        <dbReference type="EMBL" id="QEH61208.1"/>
    </source>
</evidence>
<dbReference type="InterPro" id="IPR050238">
    <property type="entry name" value="DNA_Rep/Repair_Clamp_Loader"/>
</dbReference>
<sequence length="248" mass="29186">MVRQEIFKNIQELIFSNKLYHSLIVSCTNQEELDFTCKEITRMIVCENSSIENDNCRWCKKVNSMNALNIFFIGDGFSNIKKEEISNLIINFSSSNIEDSDKKIYIIRNAENLSDRAANSLLKFLEEPPKNVFAILQTKDKNQILQTIKSRCKLLNLTHKVDEEIEDKEFFELMKSKNKNFILLYSDKFKKLDKADQVKILEYTFKNFIQLEMPNLSELFLDTIIEIKNSNYTNLTIENLFIKIFEVL</sequence>
<keyword evidence="2" id="KW-1185">Reference proteome</keyword>
<dbReference type="PANTHER" id="PTHR11669:SF8">
    <property type="entry name" value="DNA POLYMERASE III SUBUNIT DELTA"/>
    <property type="match status" value="1"/>
</dbReference>
<protein>
    <submittedName>
        <fullName evidence="1">DNA polymerase III subunit delta</fullName>
    </submittedName>
</protein>
<gene>
    <name evidence="1" type="primary">holB</name>
    <name evidence="1" type="ORF">SCHIN_v1c00100</name>
</gene>
<dbReference type="AlphaFoldDB" id="A0A5B9Y2B9"/>
<organism evidence="1 2">
    <name type="scientific">Spiroplasma chinense</name>
    <dbReference type="NCBI Taxonomy" id="216932"/>
    <lineage>
        <taxon>Bacteria</taxon>
        <taxon>Bacillati</taxon>
        <taxon>Mycoplasmatota</taxon>
        <taxon>Mollicutes</taxon>
        <taxon>Entomoplasmatales</taxon>
        <taxon>Spiroplasmataceae</taxon>
        <taxon>Spiroplasma</taxon>
    </lineage>
</organism>
<proteinExistence type="predicted"/>
<reference evidence="1 2" key="1">
    <citation type="submission" date="2019-08" db="EMBL/GenBank/DDBJ databases">
        <title>Complete genome sequence of Spiroplasma chinense CCH (DSM 19755).</title>
        <authorList>
            <person name="Shen H.-Y."/>
            <person name="Lin Y.-C."/>
            <person name="Chou L."/>
            <person name="Kuo C.-H."/>
        </authorList>
    </citation>
    <scope>NUCLEOTIDE SEQUENCE [LARGE SCALE GENOMIC DNA]</scope>
    <source>
        <strain evidence="1 2">CCH</strain>
    </source>
</reference>
<dbReference type="KEGG" id="schi:SCHIN_v1c00100"/>